<dbReference type="PROSITE" id="PS50902">
    <property type="entry name" value="FLAVODOXIN_LIKE"/>
    <property type="match status" value="1"/>
</dbReference>
<keyword evidence="1" id="KW-0285">Flavoprotein</keyword>
<gene>
    <name evidence="7" type="ORF">ACFQPS_00315</name>
</gene>
<dbReference type="PROSITE" id="PS51384">
    <property type="entry name" value="FAD_FR"/>
    <property type="match status" value="1"/>
</dbReference>
<evidence type="ECO:0000259" key="6">
    <source>
        <dbReference type="PROSITE" id="PS51384"/>
    </source>
</evidence>
<feature type="transmembrane region" description="Helical" evidence="4">
    <location>
        <begin position="16"/>
        <end position="37"/>
    </location>
</feature>
<organism evidence="7 8">
    <name type="scientific">Rhodocista pekingensis</name>
    <dbReference type="NCBI Taxonomy" id="201185"/>
    <lineage>
        <taxon>Bacteria</taxon>
        <taxon>Pseudomonadati</taxon>
        <taxon>Pseudomonadota</taxon>
        <taxon>Alphaproteobacteria</taxon>
        <taxon>Rhodospirillales</taxon>
        <taxon>Azospirillaceae</taxon>
        <taxon>Rhodocista</taxon>
    </lineage>
</organism>
<evidence type="ECO:0000313" key="7">
    <source>
        <dbReference type="EMBL" id="MFC7331591.1"/>
    </source>
</evidence>
<keyword evidence="2" id="KW-0288">FMN</keyword>
<keyword evidence="8" id="KW-1185">Reference proteome</keyword>
<evidence type="ECO:0000256" key="4">
    <source>
        <dbReference type="SAM" id="Phobius"/>
    </source>
</evidence>
<dbReference type="RefSeq" id="WP_377355459.1">
    <property type="nucleotide sequence ID" value="NZ_JBHTCM010000003.1"/>
</dbReference>
<dbReference type="EMBL" id="JBHTCM010000003">
    <property type="protein sequence ID" value="MFC7331591.1"/>
    <property type="molecule type" value="Genomic_DNA"/>
</dbReference>
<feature type="transmembrane region" description="Helical" evidence="4">
    <location>
        <begin position="136"/>
        <end position="154"/>
    </location>
</feature>
<sequence>MSAHDLKSILLFAHRWVALILTPLFVLIILSGAVLAVKPILEAVPAADSGAGPVPVDTTALVGLLDRVDPDGAARMAVIGDDGRTLVLAKAGGVRDAYDLATGAIISAPQQGSDFFGLVKRFHEDLLLEAGLLVEIATWAMTLLIIVGPVLAWPRLNRTLAGWHRGIGWVLFPLVLLTPLTAVLMILHIGGPARPQLPPSAAPASIARALEQAAPAADLSALVWARRMGNGVMLLTGTPDGRAAFLIGGGAVAPMEGGPGLIHELHEGTWAGGWSGLVNLLASFALLGLTVTGVLPWVRRWRQARRRTGGADADILVAFASQTGRAARLAEATAAALAAGGGKVSCAAMAALAPEELKHFRQVLLVVSTTGEGEVPDQGRTFLHRLRGTDLKGVPFALVALGDSRYPDYCAGGIAVRDALLAAGAVEVVGMACVDGEATGPWQDWLAAVGARIGVDTGSVAAPEADRPVTLTLVSRQQLNDPGDPDTHEAWSLLFQADGPLDYRSGDLLMVAPGPGEPPRPYSVSAAPGHGPERLLLTVGLTWRREADGSESLGKASGLLCRGLRPGDRLDAALRRHPAFNPPPPEADRPMILLCAGCGIAPFIGFLAEREETGARQPVWLVFGNRKRKADFFYGDLLEGWMRRGVLARLDTAFSREPEGGYAPDRLIEAGAELLAWMDEKGAVLYACGRASTLGAGLDRALHTILAQHRGMDADAATRQIARWDAEGRLRRDLFD</sequence>
<evidence type="ECO:0000259" key="5">
    <source>
        <dbReference type="PROSITE" id="PS50902"/>
    </source>
</evidence>
<evidence type="ECO:0000256" key="1">
    <source>
        <dbReference type="ARBA" id="ARBA00022630"/>
    </source>
</evidence>
<feature type="domain" description="FAD-binding FR-type" evidence="6">
    <location>
        <begin position="466"/>
        <end position="583"/>
    </location>
</feature>
<dbReference type="EC" id="1.6.2.4" evidence="3"/>
<dbReference type="InterPro" id="IPR001709">
    <property type="entry name" value="Flavoprot_Pyr_Nucl_cyt_Rdtase"/>
</dbReference>
<dbReference type="InterPro" id="IPR001433">
    <property type="entry name" value="OxRdtase_FAD/NAD-bd"/>
</dbReference>
<dbReference type="SUPFAM" id="SSF52218">
    <property type="entry name" value="Flavoproteins"/>
    <property type="match status" value="1"/>
</dbReference>
<name>A0ABW2KNN6_9PROT</name>
<dbReference type="SUPFAM" id="SSF63380">
    <property type="entry name" value="Riboflavin synthase domain-like"/>
    <property type="match status" value="1"/>
</dbReference>
<dbReference type="Pfam" id="PF03929">
    <property type="entry name" value="PepSY_TM"/>
    <property type="match status" value="1"/>
</dbReference>
<dbReference type="InterPro" id="IPR029039">
    <property type="entry name" value="Flavoprotein-like_sf"/>
</dbReference>
<comment type="caution">
    <text evidence="7">The sequence shown here is derived from an EMBL/GenBank/DDBJ whole genome shotgun (WGS) entry which is preliminary data.</text>
</comment>
<keyword evidence="4" id="KW-0472">Membrane</keyword>
<dbReference type="PANTHER" id="PTHR19384">
    <property type="entry name" value="NITRIC OXIDE SYNTHASE-RELATED"/>
    <property type="match status" value="1"/>
</dbReference>
<accession>A0ABW2KNN6</accession>
<keyword evidence="4" id="KW-0812">Transmembrane</keyword>
<feature type="transmembrane region" description="Helical" evidence="4">
    <location>
        <begin position="277"/>
        <end position="298"/>
    </location>
</feature>
<proteinExistence type="predicted"/>
<evidence type="ECO:0000313" key="8">
    <source>
        <dbReference type="Proteomes" id="UP001596456"/>
    </source>
</evidence>
<dbReference type="InterPro" id="IPR005625">
    <property type="entry name" value="PepSY-ass_TM"/>
</dbReference>
<dbReference type="InterPro" id="IPR008254">
    <property type="entry name" value="Flavodoxin/NO_synth"/>
</dbReference>
<dbReference type="Pfam" id="PF00258">
    <property type="entry name" value="Flavodoxin_1"/>
    <property type="match status" value="1"/>
</dbReference>
<evidence type="ECO:0000256" key="2">
    <source>
        <dbReference type="ARBA" id="ARBA00022643"/>
    </source>
</evidence>
<reference evidence="8" key="1">
    <citation type="journal article" date="2019" name="Int. J. Syst. Evol. Microbiol.">
        <title>The Global Catalogue of Microorganisms (GCM) 10K type strain sequencing project: providing services to taxonomists for standard genome sequencing and annotation.</title>
        <authorList>
            <consortium name="The Broad Institute Genomics Platform"/>
            <consortium name="The Broad Institute Genome Sequencing Center for Infectious Disease"/>
            <person name="Wu L."/>
            <person name="Ma J."/>
        </authorList>
    </citation>
    <scope>NUCLEOTIDE SEQUENCE [LARGE SCALE GENOMIC DNA]</scope>
    <source>
        <strain evidence="8">CGMCC 1.16275</strain>
    </source>
</reference>
<dbReference type="Pfam" id="PF00175">
    <property type="entry name" value="NAD_binding_1"/>
    <property type="match status" value="1"/>
</dbReference>
<protein>
    <recommendedName>
        <fullName evidence="3">NADPH--hemoprotein reductase</fullName>
        <ecNumber evidence="3">1.6.2.4</ecNumber>
    </recommendedName>
</protein>
<feature type="domain" description="Flavodoxin-like" evidence="5">
    <location>
        <begin position="315"/>
        <end position="450"/>
    </location>
</feature>
<evidence type="ECO:0000256" key="3">
    <source>
        <dbReference type="ARBA" id="ARBA00023797"/>
    </source>
</evidence>
<dbReference type="PANTHER" id="PTHR19384:SF17">
    <property type="entry name" value="NADPH--CYTOCHROME P450 REDUCTASE"/>
    <property type="match status" value="1"/>
</dbReference>
<feature type="transmembrane region" description="Helical" evidence="4">
    <location>
        <begin position="166"/>
        <end position="189"/>
    </location>
</feature>
<dbReference type="InterPro" id="IPR017938">
    <property type="entry name" value="Riboflavin_synthase-like_b-brl"/>
</dbReference>
<dbReference type="PRINTS" id="PR00371">
    <property type="entry name" value="FPNCR"/>
</dbReference>
<dbReference type="Gene3D" id="3.40.50.80">
    <property type="entry name" value="Nucleotide-binding domain of ferredoxin-NADP reductase (FNR) module"/>
    <property type="match status" value="1"/>
</dbReference>
<dbReference type="InterPro" id="IPR039261">
    <property type="entry name" value="FNR_nucleotide-bd"/>
</dbReference>
<dbReference type="InterPro" id="IPR017927">
    <property type="entry name" value="FAD-bd_FR_type"/>
</dbReference>
<keyword evidence="4" id="KW-1133">Transmembrane helix</keyword>
<dbReference type="Gene3D" id="3.40.50.360">
    <property type="match status" value="1"/>
</dbReference>
<dbReference type="SUPFAM" id="SSF52343">
    <property type="entry name" value="Ferredoxin reductase-like, C-terminal NADP-linked domain"/>
    <property type="match status" value="1"/>
</dbReference>
<dbReference type="Proteomes" id="UP001596456">
    <property type="component" value="Unassembled WGS sequence"/>
</dbReference>
<dbReference type="Gene3D" id="2.40.30.10">
    <property type="entry name" value="Translation factors"/>
    <property type="match status" value="1"/>
</dbReference>